<feature type="region of interest" description="Disordered" evidence="1">
    <location>
        <begin position="188"/>
        <end position="207"/>
    </location>
</feature>
<comment type="caution">
    <text evidence="3">The sequence shown here is derived from an EMBL/GenBank/DDBJ whole genome shotgun (WGS) entry which is preliminary data.</text>
</comment>
<dbReference type="PROSITE" id="PS50905">
    <property type="entry name" value="FERRITIN_LIKE"/>
    <property type="match status" value="1"/>
</dbReference>
<dbReference type="SUPFAM" id="SSF47240">
    <property type="entry name" value="Ferritin-like"/>
    <property type="match status" value="1"/>
</dbReference>
<feature type="compositionally biased region" description="Polar residues" evidence="1">
    <location>
        <begin position="196"/>
        <end position="207"/>
    </location>
</feature>
<dbReference type="PANTHER" id="PTHR33746">
    <property type="entry name" value="RUBRERYTHRIN"/>
    <property type="match status" value="1"/>
</dbReference>
<dbReference type="GO" id="GO:0046872">
    <property type="term" value="F:metal ion binding"/>
    <property type="evidence" value="ECO:0007669"/>
    <property type="project" value="InterPro"/>
</dbReference>
<gene>
    <name evidence="3" type="ORF">NDN08_007490</name>
</gene>
<name>A0AAV8V2G0_9RHOD</name>
<dbReference type="InterPro" id="IPR003251">
    <property type="entry name" value="Rr_diiron-bd_dom"/>
</dbReference>
<dbReference type="Gene3D" id="1.20.1260.10">
    <property type="match status" value="1"/>
</dbReference>
<feature type="domain" description="Ferritin-like diiron" evidence="2">
    <location>
        <begin position="49"/>
        <end position="186"/>
    </location>
</feature>
<dbReference type="InterPro" id="IPR009040">
    <property type="entry name" value="Ferritin-like_diiron"/>
</dbReference>
<dbReference type="GO" id="GO:0016491">
    <property type="term" value="F:oxidoreductase activity"/>
    <property type="evidence" value="ECO:0007669"/>
    <property type="project" value="InterPro"/>
</dbReference>
<evidence type="ECO:0000313" key="4">
    <source>
        <dbReference type="Proteomes" id="UP001157974"/>
    </source>
</evidence>
<dbReference type="EMBL" id="JAMWBK010000002">
    <property type="protein sequence ID" value="KAJ8907377.1"/>
    <property type="molecule type" value="Genomic_DNA"/>
</dbReference>
<sequence>MSMTRGSSMLRRFSVKKWQSLSTPSFTRPMSSKMTMDDEDDEHDEELVPLAGTKTYENLREAFAKKAMAMARYEYYAQKADVEGLTHAAQVLRGISNSAKEQAFGHMEFLDEGDEEETEASSTDMNIESCLAHERKEFEEKYPNWAEVAYEENLSDVGTWMETLRNTSFNNMRTLQKLQDAVEELYKEAEEEEAMSTGQNGRTNEGD</sequence>
<dbReference type="PANTHER" id="PTHR33746:SF4">
    <property type="entry name" value="RUBRERYTHRIN"/>
    <property type="match status" value="1"/>
</dbReference>
<proteinExistence type="predicted"/>
<dbReference type="Proteomes" id="UP001157974">
    <property type="component" value="Unassembled WGS sequence"/>
</dbReference>
<dbReference type="AlphaFoldDB" id="A0AAV8V2G0"/>
<keyword evidence="4" id="KW-1185">Reference proteome</keyword>
<dbReference type="InterPro" id="IPR052753">
    <property type="entry name" value="Rbr2/Nigerythrin"/>
</dbReference>
<accession>A0AAV8V2G0</accession>
<evidence type="ECO:0000259" key="2">
    <source>
        <dbReference type="PROSITE" id="PS50905"/>
    </source>
</evidence>
<dbReference type="InterPro" id="IPR012347">
    <property type="entry name" value="Ferritin-like"/>
</dbReference>
<protein>
    <recommendedName>
        <fullName evidence="2">Ferritin-like diiron domain-containing protein</fullName>
    </recommendedName>
</protein>
<dbReference type="InterPro" id="IPR009078">
    <property type="entry name" value="Ferritin-like_SF"/>
</dbReference>
<evidence type="ECO:0000313" key="3">
    <source>
        <dbReference type="EMBL" id="KAJ8907377.1"/>
    </source>
</evidence>
<dbReference type="Pfam" id="PF02915">
    <property type="entry name" value="Rubrerythrin"/>
    <property type="match status" value="1"/>
</dbReference>
<organism evidence="3 4">
    <name type="scientific">Rhodosorus marinus</name>
    <dbReference type="NCBI Taxonomy" id="101924"/>
    <lineage>
        <taxon>Eukaryota</taxon>
        <taxon>Rhodophyta</taxon>
        <taxon>Stylonematophyceae</taxon>
        <taxon>Stylonematales</taxon>
        <taxon>Stylonemataceae</taxon>
        <taxon>Rhodosorus</taxon>
    </lineage>
</organism>
<reference evidence="3 4" key="1">
    <citation type="journal article" date="2023" name="Nat. Commun.">
        <title>Origin of minicircular mitochondrial genomes in red algae.</title>
        <authorList>
            <person name="Lee Y."/>
            <person name="Cho C.H."/>
            <person name="Lee Y.M."/>
            <person name="Park S.I."/>
            <person name="Yang J.H."/>
            <person name="West J.A."/>
            <person name="Bhattacharya D."/>
            <person name="Yoon H.S."/>
        </authorList>
    </citation>
    <scope>NUCLEOTIDE SEQUENCE [LARGE SCALE GENOMIC DNA]</scope>
    <source>
        <strain evidence="3 4">CCMP1338</strain>
        <tissue evidence="3">Whole cell</tissue>
    </source>
</reference>
<evidence type="ECO:0000256" key="1">
    <source>
        <dbReference type="SAM" id="MobiDB-lite"/>
    </source>
</evidence>